<dbReference type="SUPFAM" id="SSF48366">
    <property type="entry name" value="Ras GEF"/>
    <property type="match status" value="1"/>
</dbReference>
<evidence type="ECO:0000313" key="1">
    <source>
        <dbReference type="EMBL" id="CAD7228741.1"/>
    </source>
</evidence>
<dbReference type="InterPro" id="IPR036964">
    <property type="entry name" value="RASGEF_cat_dom_sf"/>
</dbReference>
<dbReference type="PROSITE" id="PS50009">
    <property type="entry name" value="RASGEF_CAT"/>
    <property type="match status" value="1"/>
</dbReference>
<dbReference type="OrthoDB" id="20825at2759"/>
<dbReference type="InterPro" id="IPR023578">
    <property type="entry name" value="Ras_GEF_dom_sf"/>
</dbReference>
<dbReference type="SMART" id="SM00147">
    <property type="entry name" value="RasGEF"/>
    <property type="match status" value="1"/>
</dbReference>
<name>A0A7R8WG85_9CRUS</name>
<dbReference type="PANTHER" id="PTHR23113">
    <property type="entry name" value="GUANINE NUCLEOTIDE EXCHANGE FACTOR"/>
    <property type="match status" value="1"/>
</dbReference>
<dbReference type="InterPro" id="IPR008937">
    <property type="entry name" value="Ras-like_GEF"/>
</dbReference>
<dbReference type="Pfam" id="PF00617">
    <property type="entry name" value="RasGEF"/>
    <property type="match status" value="1"/>
</dbReference>
<proteinExistence type="predicted"/>
<dbReference type="GO" id="GO:0005886">
    <property type="term" value="C:plasma membrane"/>
    <property type="evidence" value="ECO:0007669"/>
    <property type="project" value="TreeGrafter"/>
</dbReference>
<dbReference type="Gene3D" id="1.20.870.10">
    <property type="entry name" value="Son of sevenless (SoS) protein Chain: S domain 1"/>
    <property type="match status" value="1"/>
</dbReference>
<dbReference type="PANTHER" id="PTHR23113:SF356">
    <property type="entry name" value="FI05912P-RELATED"/>
    <property type="match status" value="1"/>
</dbReference>
<organism evidence="1">
    <name type="scientific">Cyprideis torosa</name>
    <dbReference type="NCBI Taxonomy" id="163714"/>
    <lineage>
        <taxon>Eukaryota</taxon>
        <taxon>Metazoa</taxon>
        <taxon>Ecdysozoa</taxon>
        <taxon>Arthropoda</taxon>
        <taxon>Crustacea</taxon>
        <taxon>Oligostraca</taxon>
        <taxon>Ostracoda</taxon>
        <taxon>Podocopa</taxon>
        <taxon>Podocopida</taxon>
        <taxon>Cytherocopina</taxon>
        <taxon>Cytheroidea</taxon>
        <taxon>Cytherideidae</taxon>
        <taxon>Cyprideis</taxon>
    </lineage>
</organism>
<protein>
    <submittedName>
        <fullName evidence="1">Uncharacterized protein</fullName>
    </submittedName>
</protein>
<dbReference type="GO" id="GO:0005085">
    <property type="term" value="F:guanyl-nucleotide exchange factor activity"/>
    <property type="evidence" value="ECO:0007669"/>
    <property type="project" value="InterPro"/>
</dbReference>
<accession>A0A7R8WG85</accession>
<dbReference type="AlphaFoldDB" id="A0A7R8WG85"/>
<dbReference type="EMBL" id="OB661677">
    <property type="protein sequence ID" value="CAD7228741.1"/>
    <property type="molecule type" value="Genomic_DNA"/>
</dbReference>
<gene>
    <name evidence="1" type="ORF">CTOB1V02_LOCUS6619</name>
</gene>
<dbReference type="Gene3D" id="1.10.840.10">
    <property type="entry name" value="Ras guanine-nucleotide exchange factors catalytic domain"/>
    <property type="match status" value="1"/>
</dbReference>
<dbReference type="GO" id="GO:0007265">
    <property type="term" value="P:Ras protein signal transduction"/>
    <property type="evidence" value="ECO:0007669"/>
    <property type="project" value="TreeGrafter"/>
</dbReference>
<dbReference type="InterPro" id="IPR000651">
    <property type="entry name" value="Ras-like_Gua-exchang_fac_N"/>
</dbReference>
<reference evidence="1" key="1">
    <citation type="submission" date="2020-11" db="EMBL/GenBank/DDBJ databases">
        <authorList>
            <person name="Tran Van P."/>
        </authorList>
    </citation>
    <scope>NUCLEOTIDE SEQUENCE</scope>
</reference>
<sequence>MSHFRILDAQGHLPLPELLRLLTPTPFFIPDPNFTFAFLLSARIFVSPLEIMQKVFEESFLSHGFLQMLDLSFELLSTPALPPITHFRPPVSLQPSGATPNLVAFLSDWVELFPYDFREEPMMENLKSITKQCVARYEAHKKDVSPILQKLLDKLSSLEKHEEYIKEINKSSKPKTWSEHPPNRDIISVCPSPLDLAQQLTLVELRRLVYVGPEEIVYCLWRDPTISLPKALEKELAIAHANIRMANLEFYVDWFNRLSYLVASEICQYQRKRHRAKAIEYWIQVARECFNLGNFNSLMAILSGLSLGPVSRLKKTWTRVHNTQLSVLEHQMSPDSNFASYRSTLAAAKWRRSGAENGKVVADEQQERRKIIIPVFSVLIKDLQHTFQGCCHRLECGDFDFRSFSAMSEVVKELTDWQKVKCPFVEKEEVTTYLIHSPVFTETGLTLASFSCELPETEADKTRFKTLKSKMNAPNVDVTPTPALK</sequence>
<dbReference type="PROSITE" id="PS50212">
    <property type="entry name" value="RASGEF_NTER"/>
    <property type="match status" value="1"/>
</dbReference>
<dbReference type="InterPro" id="IPR001895">
    <property type="entry name" value="RASGEF_cat_dom"/>
</dbReference>